<protein>
    <submittedName>
        <fullName evidence="2">HEPN domain-containing protein</fullName>
    </submittedName>
</protein>
<sequence>MFKAYEHYLVAQEDVSNLLKCYDDINRSETEEPAPDVLKRATLVMILTAWETYVEDVACELFERKFSVLQGSHVGSYLEKNFQTELKRFHTPDSCKTRNLFKDYFGKDVTKNWQWPNVDPEAACAQLNSWIKKRGEAVHRMEVNIN</sequence>
<name>A0ABT0PL91_9GAMM</name>
<dbReference type="Pfam" id="PF18735">
    <property type="entry name" value="HEPN_RiboL-PSP"/>
    <property type="match status" value="1"/>
</dbReference>
<gene>
    <name evidence="2" type="ORF">M3P05_19700</name>
</gene>
<evidence type="ECO:0000259" key="1">
    <source>
        <dbReference type="Pfam" id="PF18735"/>
    </source>
</evidence>
<organism evidence="2 3">
    <name type="scientific">Parendozoicomonas callyspongiae</name>
    <dbReference type="NCBI Taxonomy" id="2942213"/>
    <lineage>
        <taxon>Bacteria</taxon>
        <taxon>Pseudomonadati</taxon>
        <taxon>Pseudomonadota</taxon>
        <taxon>Gammaproteobacteria</taxon>
        <taxon>Oceanospirillales</taxon>
        <taxon>Endozoicomonadaceae</taxon>
        <taxon>Parendozoicomonas</taxon>
    </lineage>
</organism>
<keyword evidence="3" id="KW-1185">Reference proteome</keyword>
<proteinExistence type="predicted"/>
<dbReference type="EMBL" id="JAMFLX010000050">
    <property type="protein sequence ID" value="MCL6272149.1"/>
    <property type="molecule type" value="Genomic_DNA"/>
</dbReference>
<accession>A0ABT0PL91</accession>
<evidence type="ECO:0000313" key="3">
    <source>
        <dbReference type="Proteomes" id="UP001203338"/>
    </source>
</evidence>
<feature type="non-terminal residue" evidence="2">
    <location>
        <position position="146"/>
    </location>
</feature>
<reference evidence="2 3" key="1">
    <citation type="submission" date="2022-05" db="EMBL/GenBank/DDBJ databases">
        <authorList>
            <person name="Park J.-S."/>
        </authorList>
    </citation>
    <scope>NUCLEOTIDE SEQUENCE [LARGE SCALE GENOMIC DNA]</scope>
    <source>
        <strain evidence="2 3">2012CJ34-2</strain>
    </source>
</reference>
<comment type="caution">
    <text evidence="2">The sequence shown here is derived from an EMBL/GenBank/DDBJ whole genome shotgun (WGS) entry which is preliminary data.</text>
</comment>
<dbReference type="InterPro" id="IPR041519">
    <property type="entry name" value="HEPN_RiboL-PSP"/>
</dbReference>
<evidence type="ECO:0000313" key="2">
    <source>
        <dbReference type="EMBL" id="MCL6272149.1"/>
    </source>
</evidence>
<dbReference type="RefSeq" id="WP_249701833.1">
    <property type="nucleotide sequence ID" value="NZ_JAMFLX010000050.1"/>
</dbReference>
<dbReference type="Proteomes" id="UP001203338">
    <property type="component" value="Unassembled WGS sequence"/>
</dbReference>
<feature type="domain" description="RiboL-PSP-HEPN" evidence="1">
    <location>
        <begin position="13"/>
        <end position="140"/>
    </location>
</feature>